<dbReference type="STRING" id="641491.DND132_3469"/>
<dbReference type="EMBL" id="CP003220">
    <property type="protein sequence ID" value="EGB16672.1"/>
    <property type="molecule type" value="Genomic_DNA"/>
</dbReference>
<dbReference type="AlphaFoldDB" id="F0JL73"/>
<gene>
    <name evidence="1" type="ORF">DND132_3469</name>
</gene>
<dbReference type="InterPro" id="IPR027417">
    <property type="entry name" value="P-loop_NTPase"/>
</dbReference>
<dbReference type="Proteomes" id="UP000007845">
    <property type="component" value="Chromosome"/>
</dbReference>
<dbReference type="OrthoDB" id="5464855at2"/>
<keyword evidence="2" id="KW-1185">Reference proteome</keyword>
<reference evidence="1 2" key="1">
    <citation type="journal article" date="2011" name="J. Bacteriol.">
        <title>Genome sequence of the mercury-methylating strain Desulfovibrio desulfuricans ND132.</title>
        <authorList>
            <person name="Brown S.D."/>
            <person name="Gilmour C.C."/>
            <person name="Kucken A.M."/>
            <person name="Wall J.D."/>
            <person name="Elias D.A."/>
            <person name="Brandt C.C."/>
            <person name="Podar M."/>
            <person name="Chertkov O."/>
            <person name="Held B."/>
            <person name="Bruce D.C."/>
            <person name="Detter J.C."/>
            <person name="Tapia R."/>
            <person name="Han C.S."/>
            <person name="Goodwin L.A."/>
            <person name="Cheng J.F."/>
            <person name="Pitluck S."/>
            <person name="Woyke T."/>
            <person name="Mikhailova N."/>
            <person name="Ivanova N.N."/>
            <person name="Han J."/>
            <person name="Lucas S."/>
            <person name="Lapidus A.L."/>
            <person name="Land M.L."/>
            <person name="Hauser L.J."/>
            <person name="Palumbo A.V."/>
        </authorList>
    </citation>
    <scope>NUCLEOTIDE SEQUENCE [LARGE SCALE GENOMIC DNA]</scope>
    <source>
        <strain evidence="1 2">ND132</strain>
    </source>
</reference>
<dbReference type="KEGG" id="ddn:DND132_3469"/>
<dbReference type="HOGENOM" id="CLU_1530169_0_0_7"/>
<dbReference type="SUPFAM" id="SSF52540">
    <property type="entry name" value="P-loop containing nucleoside triphosphate hydrolases"/>
    <property type="match status" value="1"/>
</dbReference>
<sequence>MGKYLINEEYEVEDAGATRGYVRGERREDYADSWRETGNVVLLGLPGSGRAELARLLAERTGKPVLAPVDAASAAEALAGQGAIIVLPDRLADHPEVRPLIHPAGKVFYLLADTRLLSGRVAERDGVADADELWRTLSARLAEVEPTLYSVLHFILQGARSPAELVDDALEKIGY</sequence>
<protein>
    <recommendedName>
        <fullName evidence="3">Shikimate kinase</fullName>
    </recommendedName>
</protein>
<accession>F0JL73</accession>
<proteinExistence type="predicted"/>
<organism evidence="1 2">
    <name type="scientific">Pseudodesulfovibrio mercurii</name>
    <dbReference type="NCBI Taxonomy" id="641491"/>
    <lineage>
        <taxon>Bacteria</taxon>
        <taxon>Pseudomonadati</taxon>
        <taxon>Thermodesulfobacteriota</taxon>
        <taxon>Desulfovibrionia</taxon>
        <taxon>Desulfovibrionales</taxon>
        <taxon>Desulfovibrionaceae</taxon>
    </lineage>
</organism>
<dbReference type="RefSeq" id="WP_014324096.1">
    <property type="nucleotide sequence ID" value="NC_016803.1"/>
</dbReference>
<dbReference type="SMR" id="F0JL73"/>
<evidence type="ECO:0000313" key="2">
    <source>
        <dbReference type="Proteomes" id="UP000007845"/>
    </source>
</evidence>
<dbReference type="eggNOG" id="ENOG5030HR5">
    <property type="taxonomic scope" value="Bacteria"/>
</dbReference>
<evidence type="ECO:0000313" key="1">
    <source>
        <dbReference type="EMBL" id="EGB16672.1"/>
    </source>
</evidence>
<evidence type="ECO:0008006" key="3">
    <source>
        <dbReference type="Google" id="ProtNLM"/>
    </source>
</evidence>
<name>F0JL73_9BACT</name>